<keyword evidence="2" id="KW-1133">Transmembrane helix</keyword>
<keyword evidence="2" id="KW-0812">Transmembrane</keyword>
<dbReference type="RefSeq" id="WP_380751974.1">
    <property type="nucleotide sequence ID" value="NZ_JBHSRF010000015.1"/>
</dbReference>
<accession>A0ABW1NG75</accession>
<evidence type="ECO:0000313" key="3">
    <source>
        <dbReference type="EMBL" id="MFC6082285.1"/>
    </source>
</evidence>
<keyword evidence="4" id="KW-1185">Reference proteome</keyword>
<protein>
    <submittedName>
        <fullName evidence="3">M48 family metallopeptidase</fullName>
    </submittedName>
</protein>
<keyword evidence="2" id="KW-0472">Membrane</keyword>
<gene>
    <name evidence="3" type="ORF">ACFP1K_14060</name>
</gene>
<evidence type="ECO:0000313" key="4">
    <source>
        <dbReference type="Proteomes" id="UP001596137"/>
    </source>
</evidence>
<dbReference type="CDD" id="cd07328">
    <property type="entry name" value="M48_Ste24p_like"/>
    <property type="match status" value="1"/>
</dbReference>
<feature type="region of interest" description="Disordered" evidence="1">
    <location>
        <begin position="277"/>
        <end position="297"/>
    </location>
</feature>
<sequence>MNAVKKVAALTLSLMVHGLTALLILLGGWIILWNPDFLLAWLGGGLIIAIGVLLFPRPRRLRADAEVVDRSSAPELYGVAERVARAVGTPPPVMVAVEDLSIGAQYVRVGWRRRPALVIGLPLWLVLPARQRVVLLAKAYTDETGDDILISGALWTLAQWRESLMSGGTLAKRGETHIYMATILGAAAPRGSYDAAGTLGQILGRVMGWPALLVERLLLALTRTPSSRSRSTPTRLQAVTTDAEVTHLTEMMESRRFLAPLQAAALRGATVQEIRRAAPVLEEDPRPDRRELLPQPASDAIDGELSRHYSRAIRAFGLIW</sequence>
<organism evidence="3 4">
    <name type="scientific">Sphaerisporangium aureirubrum</name>
    <dbReference type="NCBI Taxonomy" id="1544736"/>
    <lineage>
        <taxon>Bacteria</taxon>
        <taxon>Bacillati</taxon>
        <taxon>Actinomycetota</taxon>
        <taxon>Actinomycetes</taxon>
        <taxon>Streptosporangiales</taxon>
        <taxon>Streptosporangiaceae</taxon>
        <taxon>Sphaerisporangium</taxon>
    </lineage>
</organism>
<reference evidence="4" key="1">
    <citation type="journal article" date="2019" name="Int. J. Syst. Evol. Microbiol.">
        <title>The Global Catalogue of Microorganisms (GCM) 10K type strain sequencing project: providing services to taxonomists for standard genome sequencing and annotation.</title>
        <authorList>
            <consortium name="The Broad Institute Genomics Platform"/>
            <consortium name="The Broad Institute Genome Sequencing Center for Infectious Disease"/>
            <person name="Wu L."/>
            <person name="Ma J."/>
        </authorList>
    </citation>
    <scope>NUCLEOTIDE SEQUENCE [LARGE SCALE GENOMIC DNA]</scope>
    <source>
        <strain evidence="4">JCM 30346</strain>
    </source>
</reference>
<dbReference type="EMBL" id="JBHSRF010000015">
    <property type="protein sequence ID" value="MFC6082285.1"/>
    <property type="molecule type" value="Genomic_DNA"/>
</dbReference>
<name>A0ABW1NG75_9ACTN</name>
<proteinExistence type="predicted"/>
<evidence type="ECO:0000256" key="2">
    <source>
        <dbReference type="SAM" id="Phobius"/>
    </source>
</evidence>
<comment type="caution">
    <text evidence="3">The sequence shown here is derived from an EMBL/GenBank/DDBJ whole genome shotgun (WGS) entry which is preliminary data.</text>
</comment>
<feature type="transmembrane region" description="Helical" evidence="2">
    <location>
        <begin position="7"/>
        <end position="32"/>
    </location>
</feature>
<evidence type="ECO:0000256" key="1">
    <source>
        <dbReference type="SAM" id="MobiDB-lite"/>
    </source>
</evidence>
<dbReference type="Proteomes" id="UP001596137">
    <property type="component" value="Unassembled WGS sequence"/>
</dbReference>
<feature type="compositionally biased region" description="Basic and acidic residues" evidence="1">
    <location>
        <begin position="283"/>
        <end position="292"/>
    </location>
</feature>
<feature type="transmembrane region" description="Helical" evidence="2">
    <location>
        <begin position="38"/>
        <end position="55"/>
    </location>
</feature>